<dbReference type="AlphaFoldDB" id="A0A0L0UPL0"/>
<name>A0A0L0UPL0_9BASI</name>
<gene>
    <name evidence="2" type="ORF">PSTG_17598</name>
</gene>
<reference evidence="3" key="1">
    <citation type="submission" date="2014-03" db="EMBL/GenBank/DDBJ databases">
        <title>The Genome Sequence of Puccinia striiformis f. sp. tritici PST-78.</title>
        <authorList>
            <consortium name="The Broad Institute Genome Sequencing Platform"/>
            <person name="Cuomo C."/>
            <person name="Hulbert S."/>
            <person name="Chen X."/>
            <person name="Walker B."/>
            <person name="Young S.K."/>
            <person name="Zeng Q."/>
            <person name="Gargeya S."/>
            <person name="Fitzgerald M."/>
            <person name="Haas B."/>
            <person name="Abouelleil A."/>
            <person name="Alvarado L."/>
            <person name="Arachchi H.M."/>
            <person name="Berlin A.M."/>
            <person name="Chapman S.B."/>
            <person name="Goldberg J."/>
            <person name="Griggs A."/>
            <person name="Gujja S."/>
            <person name="Hansen M."/>
            <person name="Howarth C."/>
            <person name="Imamovic A."/>
            <person name="Larimer J."/>
            <person name="McCowan C."/>
            <person name="Montmayeur A."/>
            <person name="Murphy C."/>
            <person name="Neiman D."/>
            <person name="Pearson M."/>
            <person name="Priest M."/>
            <person name="Roberts A."/>
            <person name="Saif S."/>
            <person name="Shea T."/>
            <person name="Sisk P."/>
            <person name="Sykes S."/>
            <person name="Wortman J."/>
            <person name="Nusbaum C."/>
            <person name="Birren B."/>
        </authorList>
    </citation>
    <scope>NUCLEOTIDE SEQUENCE [LARGE SCALE GENOMIC DNA]</scope>
    <source>
        <strain evidence="3">race PST-78</strain>
    </source>
</reference>
<proteinExistence type="predicted"/>
<evidence type="ECO:0000256" key="1">
    <source>
        <dbReference type="SAM" id="MobiDB-lite"/>
    </source>
</evidence>
<comment type="caution">
    <text evidence="2">The sequence shown here is derived from an EMBL/GenBank/DDBJ whole genome shotgun (WGS) entry which is preliminary data.</text>
</comment>
<keyword evidence="3" id="KW-1185">Reference proteome</keyword>
<feature type="compositionally biased region" description="Low complexity" evidence="1">
    <location>
        <begin position="25"/>
        <end position="43"/>
    </location>
</feature>
<evidence type="ECO:0000313" key="2">
    <source>
        <dbReference type="EMBL" id="KNE88948.1"/>
    </source>
</evidence>
<protein>
    <submittedName>
        <fullName evidence="2">Uncharacterized protein</fullName>
    </submittedName>
</protein>
<feature type="region of interest" description="Disordered" evidence="1">
    <location>
        <begin position="15"/>
        <end position="89"/>
    </location>
</feature>
<dbReference type="EMBL" id="AJIL01000662">
    <property type="protein sequence ID" value="KNE88948.1"/>
    <property type="molecule type" value="Genomic_DNA"/>
</dbReference>
<feature type="compositionally biased region" description="Polar residues" evidence="1">
    <location>
        <begin position="44"/>
        <end position="54"/>
    </location>
</feature>
<evidence type="ECO:0000313" key="3">
    <source>
        <dbReference type="Proteomes" id="UP000054564"/>
    </source>
</evidence>
<dbReference type="Proteomes" id="UP000054564">
    <property type="component" value="Unassembled WGS sequence"/>
</dbReference>
<sequence length="303" mass="32742">MTLNIPGDREVMQALSDQVREALPTDSTQTTDTADTTVTTQQTPQAINPSQSQGHLPPKANPGRKARPTRAATKVQQQAQGTEATTEELNRIGDTQVPEPPILEPSQGVSNTLGASHVPGAISSQARHITQPISGSGPASSATTMDNLIEKLIQAQEEGRDEAADQYFKLIKMMTTKTQTDPQPQMAAQQQALAVVPAKGTSLDQNQQGTTEKALLTSVTAGGNMRISPPQQEFKFIRQQSACWQLADRQQQRQPAIASVNYDMWLPQERNSRIFTSSNITRDLQGITSNLGVFADGLASKDT</sequence>
<accession>A0A0L0UPL0</accession>
<organism evidence="2 3">
    <name type="scientific">Puccinia striiformis f. sp. tritici PST-78</name>
    <dbReference type="NCBI Taxonomy" id="1165861"/>
    <lineage>
        <taxon>Eukaryota</taxon>
        <taxon>Fungi</taxon>
        <taxon>Dikarya</taxon>
        <taxon>Basidiomycota</taxon>
        <taxon>Pucciniomycotina</taxon>
        <taxon>Pucciniomycetes</taxon>
        <taxon>Pucciniales</taxon>
        <taxon>Pucciniaceae</taxon>
        <taxon>Puccinia</taxon>
    </lineage>
</organism>